<feature type="region of interest" description="Disordered" evidence="2">
    <location>
        <begin position="381"/>
        <end position="401"/>
    </location>
</feature>
<dbReference type="PROSITE" id="PS00125">
    <property type="entry name" value="SER_THR_PHOSPHATASE"/>
    <property type="match status" value="1"/>
</dbReference>
<evidence type="ECO:0000256" key="2">
    <source>
        <dbReference type="SAM" id="MobiDB-lite"/>
    </source>
</evidence>
<dbReference type="InterPro" id="IPR043360">
    <property type="entry name" value="PP2B"/>
</dbReference>
<evidence type="ECO:0000259" key="3">
    <source>
        <dbReference type="PROSITE" id="PS00125"/>
    </source>
</evidence>
<proteinExistence type="inferred from homology"/>
<sequence>MEPSAYGGFEDDVTISALSRPQNDTVARVMSDVEPPELAILSVTDVYGNESTPDPNVLIEHFKKEGRISKNLIERILVEMTAMLGQEPNLLNVDAPVTVVGDLHGQFYDLVRLLELAGDPEKTRYLFLGDYIDRGTFSLETTITLYSMKLRYPKNVFLLRGNHECRQMADFFNFRLEILHKQDNEVLELFQKSFDHLPLAAIVDNRFFAVHGGISPELKTTGQINKINRFREPPESGLMTDLLWSDPAVKDGPTVGFKSNTVRGCGHTYGFAAVAKFLEANHLLCVVRGHEAQNDGFKMHRTHPSTKFPTVITVFSAPNYCGNYANKAALLFIGPKTINVKQFSYSDQPYVLPNFQNIFDWSMPFVIENVTELLLTMTSRLGEETDSDDSSEDEGTKEDPAVRRKRVLAKIQAVSRMARFARILREERETIIKLKGIAGTSKLPVGLLQGGSEAIDQTLTSFQRALELDMVNEMAPHARRQAKKEIIEQIVRSVLQAREESIRAWLEGRAVELTSEEVGTVGEDTEAEYRSRIQHRASFETGESVAPAVQISAL</sequence>
<dbReference type="PRINTS" id="PR00114">
    <property type="entry name" value="STPHPHTASE"/>
</dbReference>
<dbReference type="PANTHER" id="PTHR45673">
    <property type="entry name" value="SERINE/THREONINE-PROTEIN PHOSPHATASE 2B CATALYTIC SUBUNIT 1-RELATED"/>
    <property type="match status" value="1"/>
</dbReference>
<keyword evidence="1" id="KW-0378">Hydrolase</keyword>
<dbReference type="GO" id="GO:0097720">
    <property type="term" value="P:calcineurin-mediated signaling"/>
    <property type="evidence" value="ECO:0007669"/>
    <property type="project" value="InterPro"/>
</dbReference>
<dbReference type="Pfam" id="PF00149">
    <property type="entry name" value="Metallophos"/>
    <property type="match status" value="1"/>
</dbReference>
<dbReference type="Gene3D" id="3.60.21.10">
    <property type="match status" value="1"/>
</dbReference>
<dbReference type="SMART" id="SM00156">
    <property type="entry name" value="PP2Ac"/>
    <property type="match status" value="1"/>
</dbReference>
<dbReference type="EMBL" id="JAHDYR010000015">
    <property type="protein sequence ID" value="KAG9394369.1"/>
    <property type="molecule type" value="Genomic_DNA"/>
</dbReference>
<comment type="catalytic activity">
    <reaction evidence="1">
        <text>O-phospho-L-threonyl-[protein] + H2O = L-threonyl-[protein] + phosphate</text>
        <dbReference type="Rhea" id="RHEA:47004"/>
        <dbReference type="Rhea" id="RHEA-COMP:11060"/>
        <dbReference type="Rhea" id="RHEA-COMP:11605"/>
        <dbReference type="ChEBI" id="CHEBI:15377"/>
        <dbReference type="ChEBI" id="CHEBI:30013"/>
        <dbReference type="ChEBI" id="CHEBI:43474"/>
        <dbReference type="ChEBI" id="CHEBI:61977"/>
        <dbReference type="EC" id="3.1.3.16"/>
    </reaction>
</comment>
<dbReference type="Proteomes" id="UP000717585">
    <property type="component" value="Unassembled WGS sequence"/>
</dbReference>
<organism evidence="4 5">
    <name type="scientific">Carpediemonas membranifera</name>
    <dbReference type="NCBI Taxonomy" id="201153"/>
    <lineage>
        <taxon>Eukaryota</taxon>
        <taxon>Metamonada</taxon>
        <taxon>Carpediemonas-like organisms</taxon>
        <taxon>Carpediemonas</taxon>
    </lineage>
</organism>
<dbReference type="InterPro" id="IPR029052">
    <property type="entry name" value="Metallo-depent_PP-like"/>
</dbReference>
<dbReference type="OrthoDB" id="5593063at2759"/>
<evidence type="ECO:0000313" key="4">
    <source>
        <dbReference type="EMBL" id="KAG9394369.1"/>
    </source>
</evidence>
<dbReference type="AlphaFoldDB" id="A0A8J6B4X2"/>
<comment type="similarity">
    <text evidence="1">Belongs to the PPP phosphatase family.</text>
</comment>
<comment type="caution">
    <text evidence="4">The sequence shown here is derived from an EMBL/GenBank/DDBJ whole genome shotgun (WGS) entry which is preliminary data.</text>
</comment>
<accession>A0A8J6B4X2</accession>
<dbReference type="SUPFAM" id="SSF56300">
    <property type="entry name" value="Metallo-dependent phosphatases"/>
    <property type="match status" value="1"/>
</dbReference>
<name>A0A8J6B4X2_9EUKA</name>
<protein>
    <recommendedName>
        <fullName evidence="1">Serine/threonine-protein phosphatase</fullName>
        <ecNumber evidence="1">3.1.3.16</ecNumber>
    </recommendedName>
</protein>
<dbReference type="GO" id="GO:0033192">
    <property type="term" value="F:calmodulin-dependent protein phosphatase activity"/>
    <property type="evidence" value="ECO:0007669"/>
    <property type="project" value="InterPro"/>
</dbReference>
<evidence type="ECO:0000313" key="5">
    <source>
        <dbReference type="Proteomes" id="UP000717585"/>
    </source>
</evidence>
<evidence type="ECO:0000256" key="1">
    <source>
        <dbReference type="RuleBase" id="RU004273"/>
    </source>
</evidence>
<reference evidence="4" key="1">
    <citation type="submission" date="2021-05" db="EMBL/GenBank/DDBJ databases">
        <title>A free-living protist that lacks canonical eukaryotic 1 DNA replication and segregation systems.</title>
        <authorList>
            <person name="Salas-Leiva D.E."/>
            <person name="Tromer E.C."/>
            <person name="Curtis B.A."/>
            <person name="Jerlstrom-Hultqvist J."/>
            <person name="Kolisko M."/>
            <person name="Yi Z."/>
            <person name="Salas-Leiva J.S."/>
            <person name="Gallot-Lavallee L."/>
            <person name="Kops G.J.P.L."/>
            <person name="Archibald J.M."/>
            <person name="Simpson A.G.B."/>
            <person name="Roger A.J."/>
        </authorList>
    </citation>
    <scope>NUCLEOTIDE SEQUENCE</scope>
    <source>
        <strain evidence="4">BICM</strain>
    </source>
</reference>
<dbReference type="InterPro" id="IPR006186">
    <property type="entry name" value="Ser/Thr-sp_prot-phosphatase"/>
</dbReference>
<feature type="compositionally biased region" description="Acidic residues" evidence="2">
    <location>
        <begin position="384"/>
        <end position="396"/>
    </location>
</feature>
<feature type="domain" description="Serine/threonine specific protein phosphatases" evidence="3">
    <location>
        <begin position="159"/>
        <end position="164"/>
    </location>
</feature>
<gene>
    <name evidence="4" type="ORF">J8273_4013</name>
</gene>
<keyword evidence="5" id="KW-1185">Reference proteome</keyword>
<dbReference type="EC" id="3.1.3.16" evidence="1"/>
<dbReference type="InterPro" id="IPR004843">
    <property type="entry name" value="Calcineurin-like_PHP"/>
</dbReference>